<dbReference type="PROSITE" id="PS51892">
    <property type="entry name" value="SUBTILASE"/>
    <property type="match status" value="1"/>
</dbReference>
<dbReference type="PROSITE" id="PS00137">
    <property type="entry name" value="SUBTILASE_HIS"/>
    <property type="match status" value="1"/>
</dbReference>
<evidence type="ECO:0000256" key="6">
    <source>
        <dbReference type="RuleBase" id="RU003355"/>
    </source>
</evidence>
<dbReference type="GO" id="GO:0006508">
    <property type="term" value="P:proteolysis"/>
    <property type="evidence" value="ECO:0007669"/>
    <property type="project" value="UniProtKB-KW"/>
</dbReference>
<dbReference type="CDD" id="cd04077">
    <property type="entry name" value="Peptidases_S8_PCSK9_ProteinaseK_like"/>
    <property type="match status" value="1"/>
</dbReference>
<protein>
    <submittedName>
        <fullName evidence="8">Alkaline serine exoprotease A</fullName>
    </submittedName>
</protein>
<evidence type="ECO:0000256" key="4">
    <source>
        <dbReference type="ARBA" id="ARBA00022825"/>
    </source>
</evidence>
<keyword evidence="3 5" id="KW-0378">Hydrolase</keyword>
<dbReference type="Pfam" id="PF00082">
    <property type="entry name" value="Peptidase_S8"/>
    <property type="match status" value="1"/>
</dbReference>
<reference evidence="8 9" key="1">
    <citation type="submission" date="2015-07" db="EMBL/GenBank/DDBJ databases">
        <authorList>
            <person name="Noorani M."/>
        </authorList>
    </citation>
    <scope>NUCLEOTIDE SEQUENCE [LARGE SCALE GENOMIC DNA]</scope>
    <source>
        <strain evidence="8">BBA 69670</strain>
    </source>
</reference>
<gene>
    <name evidence="8" type="ORF">RSOLAG22IIIB_11095</name>
</gene>
<feature type="active site" description="Charge relay system" evidence="5">
    <location>
        <position position="224"/>
    </location>
</feature>
<dbReference type="PROSITE" id="PS00138">
    <property type="entry name" value="SUBTILASE_SER"/>
    <property type="match status" value="1"/>
</dbReference>
<organism evidence="8 9">
    <name type="scientific">Rhizoctonia solani</name>
    <dbReference type="NCBI Taxonomy" id="456999"/>
    <lineage>
        <taxon>Eukaryota</taxon>
        <taxon>Fungi</taxon>
        <taxon>Dikarya</taxon>
        <taxon>Basidiomycota</taxon>
        <taxon>Agaricomycotina</taxon>
        <taxon>Agaricomycetes</taxon>
        <taxon>Cantharellales</taxon>
        <taxon>Ceratobasidiaceae</taxon>
        <taxon>Rhizoctonia</taxon>
    </lineage>
</organism>
<sequence length="446" mass="47683">MASDLNEAQAQQQLDELTYHIESAFSRHLSNLDSVPDEIDQGTLDEVLDEVARNSAYGQANGPGNNVSTFTDLSGSHGLAHLNAAGKLFKVTDPVPLGGYQAKLSESAIEDLKRRPEVLKVVQDRFGTLDVDDDPPANITSSPEAPWNLQRLSSTAPFDQNANPEALTYTYRRPEVAGLAAKPVHIYILDTGIITTHEEFQGRQVFQGPNYSQDQNNNNDTHGHGTHVAGTVGGNQCGVARDPRVRITGVKVTTGHGFIDGARAVRLSAVIRGLEWVLGQHQANPDVPTVINMSLKFAPGDDALDHVVDKMVDQGVHVVVSAGNAGQDATSQSPARAHGALAVGASTIKDEYWQNSNFGPKVAIFAPGVKIMSAGIAGPAERVPKSGTSMASPLVAGMIAWLIQQERDRSPQAMLQRLQELADASGLVITGVPPNTTNRLIWNGVR</sequence>
<dbReference type="InterPro" id="IPR023828">
    <property type="entry name" value="Peptidase_S8_Ser-AS"/>
</dbReference>
<dbReference type="InterPro" id="IPR036852">
    <property type="entry name" value="Peptidase_S8/S53_dom_sf"/>
</dbReference>
<evidence type="ECO:0000256" key="3">
    <source>
        <dbReference type="ARBA" id="ARBA00022801"/>
    </source>
</evidence>
<evidence type="ECO:0000313" key="8">
    <source>
        <dbReference type="EMBL" id="CUA74279.1"/>
    </source>
</evidence>
<keyword evidence="9" id="KW-1185">Reference proteome</keyword>
<dbReference type="GO" id="GO:0004252">
    <property type="term" value="F:serine-type endopeptidase activity"/>
    <property type="evidence" value="ECO:0007669"/>
    <property type="project" value="UniProtKB-UniRule"/>
</dbReference>
<keyword evidence="4 5" id="KW-0720">Serine protease</keyword>
<dbReference type="Proteomes" id="UP000044841">
    <property type="component" value="Unassembled WGS sequence"/>
</dbReference>
<dbReference type="Gene3D" id="3.40.50.200">
    <property type="entry name" value="Peptidase S8/S53 domain"/>
    <property type="match status" value="1"/>
</dbReference>
<dbReference type="AlphaFoldDB" id="A0A0K6G7D9"/>
<dbReference type="PROSITE" id="PS00136">
    <property type="entry name" value="SUBTILASE_ASP"/>
    <property type="match status" value="1"/>
</dbReference>
<dbReference type="InterPro" id="IPR034193">
    <property type="entry name" value="PCSK9_ProteinaseK-like"/>
</dbReference>
<evidence type="ECO:0000256" key="5">
    <source>
        <dbReference type="PROSITE-ProRule" id="PRU01240"/>
    </source>
</evidence>
<proteinExistence type="inferred from homology"/>
<dbReference type="PRINTS" id="PR00723">
    <property type="entry name" value="SUBTILISIN"/>
</dbReference>
<evidence type="ECO:0000259" key="7">
    <source>
        <dbReference type="Pfam" id="PF00082"/>
    </source>
</evidence>
<dbReference type="SUPFAM" id="SSF52743">
    <property type="entry name" value="Subtilisin-like"/>
    <property type="match status" value="1"/>
</dbReference>
<dbReference type="InterPro" id="IPR000209">
    <property type="entry name" value="Peptidase_S8/S53_dom"/>
</dbReference>
<dbReference type="InterPro" id="IPR015500">
    <property type="entry name" value="Peptidase_S8_subtilisin-rel"/>
</dbReference>
<accession>A0A0K6G7D9</accession>
<dbReference type="InterPro" id="IPR022398">
    <property type="entry name" value="Peptidase_S8_His-AS"/>
</dbReference>
<feature type="domain" description="Peptidase S8/S53" evidence="7">
    <location>
        <begin position="184"/>
        <end position="417"/>
    </location>
</feature>
<dbReference type="PANTHER" id="PTHR43806:SF11">
    <property type="entry name" value="CEREVISIN-RELATED"/>
    <property type="match status" value="1"/>
</dbReference>
<dbReference type="EMBL" id="CYGV01001427">
    <property type="protein sequence ID" value="CUA74279.1"/>
    <property type="molecule type" value="Genomic_DNA"/>
</dbReference>
<keyword evidence="2 5" id="KW-0645">Protease</keyword>
<feature type="active site" description="Charge relay system" evidence="5">
    <location>
        <position position="389"/>
    </location>
</feature>
<name>A0A0K6G7D9_9AGAM</name>
<evidence type="ECO:0000256" key="1">
    <source>
        <dbReference type="ARBA" id="ARBA00011073"/>
    </source>
</evidence>
<dbReference type="GO" id="GO:0005615">
    <property type="term" value="C:extracellular space"/>
    <property type="evidence" value="ECO:0007669"/>
    <property type="project" value="TreeGrafter"/>
</dbReference>
<comment type="similarity">
    <text evidence="1 5 6">Belongs to the peptidase S8 family.</text>
</comment>
<feature type="active site" description="Charge relay system" evidence="5">
    <location>
        <position position="190"/>
    </location>
</feature>
<dbReference type="PANTHER" id="PTHR43806">
    <property type="entry name" value="PEPTIDASE S8"/>
    <property type="match status" value="1"/>
</dbReference>
<evidence type="ECO:0000256" key="2">
    <source>
        <dbReference type="ARBA" id="ARBA00022670"/>
    </source>
</evidence>
<evidence type="ECO:0000313" key="9">
    <source>
        <dbReference type="Proteomes" id="UP000044841"/>
    </source>
</evidence>
<dbReference type="InterPro" id="IPR050131">
    <property type="entry name" value="Peptidase_S8_subtilisin-like"/>
</dbReference>
<dbReference type="InterPro" id="IPR023827">
    <property type="entry name" value="Peptidase_S8_Asp-AS"/>
</dbReference>